<name>A0A8D9DZS0_9HEMI</name>
<dbReference type="EMBL" id="HBUF01664816">
    <property type="protein sequence ID" value="CAG6789404.1"/>
    <property type="molecule type" value="Transcribed_RNA"/>
</dbReference>
<sequence>MSHMLPPHPQPLPGKRNVISFIQARALNTKTSRLTSIVKAIKVWMEEDPASCGRIRALHHPRQGQLRLKANWRGGFQYEEDLSTTLITPTLRPRCRLYLRWKRKPTSAVGDFCPPPYLPLPPISALRS</sequence>
<dbReference type="EMBL" id="HBUF01664817">
    <property type="protein sequence ID" value="CAG6789406.1"/>
    <property type="molecule type" value="Transcribed_RNA"/>
</dbReference>
<organism evidence="1">
    <name type="scientific">Cacopsylla melanoneura</name>
    <dbReference type="NCBI Taxonomy" id="428564"/>
    <lineage>
        <taxon>Eukaryota</taxon>
        <taxon>Metazoa</taxon>
        <taxon>Ecdysozoa</taxon>
        <taxon>Arthropoda</taxon>
        <taxon>Hexapoda</taxon>
        <taxon>Insecta</taxon>
        <taxon>Pterygota</taxon>
        <taxon>Neoptera</taxon>
        <taxon>Paraneoptera</taxon>
        <taxon>Hemiptera</taxon>
        <taxon>Sternorrhyncha</taxon>
        <taxon>Psylloidea</taxon>
        <taxon>Psyllidae</taxon>
        <taxon>Psyllinae</taxon>
        <taxon>Cacopsylla</taxon>
    </lineage>
</organism>
<dbReference type="EMBL" id="HBUF01389417">
    <property type="protein sequence ID" value="CAG6733311.1"/>
    <property type="molecule type" value="Transcribed_RNA"/>
</dbReference>
<dbReference type="EMBL" id="HBUF01389415">
    <property type="protein sequence ID" value="CAG6733307.1"/>
    <property type="molecule type" value="Transcribed_RNA"/>
</dbReference>
<proteinExistence type="predicted"/>
<dbReference type="EMBL" id="HBUF01664815">
    <property type="protein sequence ID" value="CAG6789402.1"/>
    <property type="molecule type" value="Transcribed_RNA"/>
</dbReference>
<dbReference type="AlphaFoldDB" id="A0A8D9DZS0"/>
<dbReference type="EMBL" id="HBUF01389413">
    <property type="protein sequence ID" value="CAG6733303.1"/>
    <property type="molecule type" value="Transcribed_RNA"/>
</dbReference>
<dbReference type="EMBL" id="HBUF01389416">
    <property type="protein sequence ID" value="CAG6733309.1"/>
    <property type="molecule type" value="Transcribed_RNA"/>
</dbReference>
<reference evidence="1" key="1">
    <citation type="submission" date="2021-05" db="EMBL/GenBank/DDBJ databases">
        <authorList>
            <person name="Alioto T."/>
            <person name="Alioto T."/>
            <person name="Gomez Garrido J."/>
        </authorList>
    </citation>
    <scope>NUCLEOTIDE SEQUENCE</scope>
</reference>
<dbReference type="EMBL" id="HBUF01267223">
    <property type="protein sequence ID" value="CAG6684397.1"/>
    <property type="molecule type" value="Transcribed_RNA"/>
</dbReference>
<dbReference type="EMBL" id="HBUF01267225">
    <property type="protein sequence ID" value="CAG6684403.1"/>
    <property type="molecule type" value="Transcribed_RNA"/>
</dbReference>
<protein>
    <submittedName>
        <fullName evidence="1">Uncharacterized protein</fullName>
    </submittedName>
</protein>
<dbReference type="EMBL" id="HBUF01389414">
    <property type="protein sequence ID" value="CAG6733305.1"/>
    <property type="molecule type" value="Transcribed_RNA"/>
</dbReference>
<dbReference type="EMBL" id="HBUF01664814">
    <property type="protein sequence ID" value="CAG6789400.1"/>
    <property type="molecule type" value="Transcribed_RNA"/>
</dbReference>
<accession>A0A8D9DZS0</accession>
<evidence type="ECO:0000313" key="1">
    <source>
        <dbReference type="EMBL" id="CAG6733305.1"/>
    </source>
</evidence>
<dbReference type="EMBL" id="HBUF01267224">
    <property type="protein sequence ID" value="CAG6684400.1"/>
    <property type="molecule type" value="Transcribed_RNA"/>
</dbReference>
<dbReference type="EMBL" id="HBUF01267222">
    <property type="protein sequence ID" value="CAG6684394.1"/>
    <property type="molecule type" value="Transcribed_RNA"/>
</dbReference>